<dbReference type="NCBIfam" id="NF001299">
    <property type="entry name" value="PRK00241.1"/>
    <property type="match status" value="1"/>
</dbReference>
<dbReference type="SUPFAM" id="SSF52949">
    <property type="entry name" value="Macro domain-like"/>
    <property type="match status" value="1"/>
</dbReference>
<dbReference type="InterPro" id="IPR012664">
    <property type="entry name" value="CHP02452"/>
</dbReference>
<gene>
    <name evidence="11" type="ORF">MYCIT1_LOCUS32911</name>
    <name evidence="12" type="ORF">MYCIT1_LOCUS34068</name>
</gene>
<dbReference type="GO" id="GO:0019677">
    <property type="term" value="P:NAD+ catabolic process"/>
    <property type="evidence" value="ECO:0007669"/>
    <property type="project" value="TreeGrafter"/>
</dbReference>
<feature type="domain" description="Nudix hydrolase" evidence="10">
    <location>
        <begin position="541"/>
        <end position="668"/>
    </location>
</feature>
<comment type="catalytic activity">
    <reaction evidence="9">
        <text>a 5'-end NAD(+)-phospho-ribonucleoside in mRNA + H2O = a 5'-end phospho-adenosine-phospho-ribonucleoside in mRNA + beta-nicotinamide D-ribonucleotide + 2 H(+)</text>
        <dbReference type="Rhea" id="RHEA:60876"/>
        <dbReference type="Rhea" id="RHEA-COMP:15698"/>
        <dbReference type="Rhea" id="RHEA-COMP:15719"/>
        <dbReference type="ChEBI" id="CHEBI:14649"/>
        <dbReference type="ChEBI" id="CHEBI:15377"/>
        <dbReference type="ChEBI" id="CHEBI:15378"/>
        <dbReference type="ChEBI" id="CHEBI:144029"/>
        <dbReference type="ChEBI" id="CHEBI:144051"/>
    </reaction>
    <physiologicalReaction direction="left-to-right" evidence="9">
        <dbReference type="Rhea" id="RHEA:60877"/>
    </physiologicalReaction>
</comment>
<dbReference type="InterPro" id="IPR000086">
    <property type="entry name" value="NUDIX_hydrolase_dom"/>
</dbReference>
<dbReference type="NCBIfam" id="TIGR02452">
    <property type="entry name" value="TIGR02452 family protein"/>
    <property type="match status" value="1"/>
</dbReference>
<dbReference type="GO" id="GO:0005777">
    <property type="term" value="C:peroxisome"/>
    <property type="evidence" value="ECO:0007669"/>
    <property type="project" value="TreeGrafter"/>
</dbReference>
<dbReference type="Proteomes" id="UP001295794">
    <property type="component" value="Unassembled WGS sequence"/>
</dbReference>
<comment type="caution">
    <text evidence="11">The sequence shown here is derived from an EMBL/GenBank/DDBJ whole genome shotgun (WGS) entry which is preliminary data.</text>
</comment>
<dbReference type="EMBL" id="CAVNYO010000444">
    <property type="protein sequence ID" value="CAK5281693.1"/>
    <property type="molecule type" value="Genomic_DNA"/>
</dbReference>
<keyword evidence="13" id="KW-1185">Reference proteome</keyword>
<name>A0AAD2Q6I2_9AGAR</name>
<dbReference type="Gene3D" id="3.90.79.20">
    <property type="match status" value="1"/>
</dbReference>
<dbReference type="CDD" id="cd03429">
    <property type="entry name" value="NUDIX_NADH_pyrophosphatase_Nudt13"/>
    <property type="match status" value="1"/>
</dbReference>
<protein>
    <recommendedName>
        <fullName evidence="4">NAD(+) diphosphatase</fullName>
        <ecNumber evidence="4">3.6.1.22</ecNumber>
    </recommendedName>
</protein>
<dbReference type="AlphaFoldDB" id="A0AAD2Q6I2"/>
<keyword evidence="5" id="KW-0479">Metal-binding</keyword>
<evidence type="ECO:0000256" key="8">
    <source>
        <dbReference type="ARBA" id="ARBA00023027"/>
    </source>
</evidence>
<evidence type="ECO:0000313" key="13">
    <source>
        <dbReference type="Proteomes" id="UP001295794"/>
    </source>
</evidence>
<dbReference type="PANTHER" id="PTHR42904:SF6">
    <property type="entry name" value="NAD-CAPPED RNA HYDROLASE NUDT12"/>
    <property type="match status" value="1"/>
</dbReference>
<dbReference type="InterPro" id="IPR050241">
    <property type="entry name" value="NAD-cap_RNA_hydrolase_NudC"/>
</dbReference>
<dbReference type="Pfam" id="PF09296">
    <property type="entry name" value="NUDIX-like"/>
    <property type="match status" value="1"/>
</dbReference>
<keyword evidence="6" id="KW-0378">Hydrolase</keyword>
<dbReference type="InterPro" id="IPR043472">
    <property type="entry name" value="Macro_dom-like"/>
</dbReference>
<dbReference type="Pfam" id="PF00293">
    <property type="entry name" value="NUDIX"/>
    <property type="match status" value="1"/>
</dbReference>
<comment type="cofactor">
    <cofactor evidence="1">
        <name>Mg(2+)</name>
        <dbReference type="ChEBI" id="CHEBI:18420"/>
    </cofactor>
</comment>
<evidence type="ECO:0000313" key="12">
    <source>
        <dbReference type="EMBL" id="CAK5282371.1"/>
    </source>
</evidence>
<evidence type="ECO:0000256" key="1">
    <source>
        <dbReference type="ARBA" id="ARBA00001946"/>
    </source>
</evidence>
<dbReference type="GO" id="GO:0046872">
    <property type="term" value="F:metal ion binding"/>
    <property type="evidence" value="ECO:0007669"/>
    <property type="project" value="UniProtKB-KW"/>
</dbReference>
<evidence type="ECO:0000256" key="4">
    <source>
        <dbReference type="ARBA" id="ARBA00012381"/>
    </source>
</evidence>
<dbReference type="GO" id="GO:0006742">
    <property type="term" value="P:NADP+ catabolic process"/>
    <property type="evidence" value="ECO:0007669"/>
    <property type="project" value="TreeGrafter"/>
</dbReference>
<dbReference type="Gene3D" id="3.90.79.10">
    <property type="entry name" value="Nucleoside Triphosphate Pyrophosphohydrolase"/>
    <property type="match status" value="1"/>
</dbReference>
<dbReference type="PROSITE" id="PS51462">
    <property type="entry name" value="NUDIX"/>
    <property type="match status" value="1"/>
</dbReference>
<dbReference type="Pfam" id="PF10021">
    <property type="entry name" value="PARG_cat_microb"/>
    <property type="match status" value="1"/>
</dbReference>
<dbReference type="PANTHER" id="PTHR42904">
    <property type="entry name" value="NUDIX HYDROLASE, NUDC SUBFAMILY"/>
    <property type="match status" value="1"/>
</dbReference>
<evidence type="ECO:0000313" key="11">
    <source>
        <dbReference type="EMBL" id="CAK5281693.1"/>
    </source>
</evidence>
<evidence type="ECO:0000256" key="3">
    <source>
        <dbReference type="ARBA" id="ARBA00009595"/>
    </source>
</evidence>
<comment type="similarity">
    <text evidence="3">Belongs to the Nudix hydrolase family. NudC subfamily.</text>
</comment>
<evidence type="ECO:0000256" key="6">
    <source>
        <dbReference type="ARBA" id="ARBA00022801"/>
    </source>
</evidence>
<dbReference type="InterPro" id="IPR020084">
    <property type="entry name" value="NUDIX_hydrolase_CS"/>
</dbReference>
<comment type="cofactor">
    <cofactor evidence="2">
        <name>Zn(2+)</name>
        <dbReference type="ChEBI" id="CHEBI:29105"/>
    </cofactor>
</comment>
<dbReference type="InterPro" id="IPR015797">
    <property type="entry name" value="NUDIX_hydrolase-like_dom_sf"/>
</dbReference>
<dbReference type="Gene3D" id="3.40.220.10">
    <property type="entry name" value="Leucine Aminopeptidase, subunit E, domain 1"/>
    <property type="match status" value="1"/>
</dbReference>
<keyword evidence="7" id="KW-0460">Magnesium</keyword>
<keyword evidence="8" id="KW-0520">NAD</keyword>
<sequence length="727" mass="79783">MPHPVRAQIAKDTLAAVAAGSYTDTNGTKHIVPDLGGVEEATKYYPPEDELASAWKSSSSNESVSNADILLYRGSTIQGLRFCAREPRGKVGVLNFASATRPGGGFLSGASAQEESLARSSNLYSSLMSPAGQRFYHTHTHVTKSKFYTHAMVFTHSVTFMRDDDGTWAAPATADVLTSCAVNAGVVRQRSANESDIEEAIEEVMKERMGRLLCIFKQNGIEDVILGSFGTGVFRNNVATVAKLWIELLDSRFRRSFRRVVFAIIDEKTFAVFRDIFSSSEIDKHISKPTTITIMAQKDYGSPLNRLSWLRSSPSFLNAVALSPKARWLVSKGHNQLVSVPASDPNARPSIATLSTSQLQPFLGPAPYFGQGKDEGGLLTAEEQISFTEAVRHRGVRVVFLGLLDTLSVANALPSSDFTDPEKAVANLTGAPYFAIDVSEAEDDADALLSLEKDSLALSWAEARGVMMGLKLDQTSLDLFNEARSMVDWNRRNKFCPGCGSPTYSQWGGWKISCSTLLPWADNTGKKPCPTARGLQNFAHPRTDPVVIMIAIDETGDKILLGRGKKYPGKFYSALAGFMEPGETFEDAVVREMWEEAGVKVTNPVYHSAQPWPFPANLMVGFYARADSSQPIRLDLDNELVDARWYTREEVVSILEHPKGSYLSNTDNKKFQDIADGTTTKDNEKPSVVDEPPFRVPPVTAIAGVLIRDWAYKKIHVDRLGLDKGGL</sequence>
<evidence type="ECO:0000259" key="10">
    <source>
        <dbReference type="PROSITE" id="PS51462"/>
    </source>
</evidence>
<reference evidence="11" key="1">
    <citation type="submission" date="2023-11" db="EMBL/GenBank/DDBJ databases">
        <authorList>
            <person name="De Vega J J."/>
            <person name="De Vega J J."/>
        </authorList>
    </citation>
    <scope>NUCLEOTIDE SEQUENCE</scope>
</reference>
<evidence type="ECO:0000256" key="7">
    <source>
        <dbReference type="ARBA" id="ARBA00022842"/>
    </source>
</evidence>
<dbReference type="InterPro" id="IPR019261">
    <property type="entry name" value="PARG_cat_microbial"/>
</dbReference>
<evidence type="ECO:0000256" key="9">
    <source>
        <dbReference type="ARBA" id="ARBA00023679"/>
    </source>
</evidence>
<organism evidence="11 13">
    <name type="scientific">Mycena citricolor</name>
    <dbReference type="NCBI Taxonomy" id="2018698"/>
    <lineage>
        <taxon>Eukaryota</taxon>
        <taxon>Fungi</taxon>
        <taxon>Dikarya</taxon>
        <taxon>Basidiomycota</taxon>
        <taxon>Agaricomycotina</taxon>
        <taxon>Agaricomycetes</taxon>
        <taxon>Agaricomycetidae</taxon>
        <taxon>Agaricales</taxon>
        <taxon>Marasmiineae</taxon>
        <taxon>Mycenaceae</taxon>
        <taxon>Mycena</taxon>
    </lineage>
</organism>
<dbReference type="EC" id="3.6.1.22" evidence="4"/>
<evidence type="ECO:0000256" key="2">
    <source>
        <dbReference type="ARBA" id="ARBA00001947"/>
    </source>
</evidence>
<accession>A0AAD2Q6I2</accession>
<dbReference type="SUPFAM" id="SSF55811">
    <property type="entry name" value="Nudix"/>
    <property type="match status" value="1"/>
</dbReference>
<evidence type="ECO:0000256" key="5">
    <source>
        <dbReference type="ARBA" id="ARBA00022723"/>
    </source>
</evidence>
<dbReference type="PROSITE" id="PS00893">
    <property type="entry name" value="NUDIX_BOX"/>
    <property type="match status" value="1"/>
</dbReference>
<dbReference type="InterPro" id="IPR015375">
    <property type="entry name" value="NADH_PPase-like_N"/>
</dbReference>
<dbReference type="InterPro" id="IPR049734">
    <property type="entry name" value="NudC-like_C"/>
</dbReference>
<proteinExistence type="inferred from homology"/>
<dbReference type="GO" id="GO:0005829">
    <property type="term" value="C:cytosol"/>
    <property type="evidence" value="ECO:0007669"/>
    <property type="project" value="TreeGrafter"/>
</dbReference>
<dbReference type="EMBL" id="CAVNYO010000453">
    <property type="protein sequence ID" value="CAK5282371.1"/>
    <property type="molecule type" value="Genomic_DNA"/>
</dbReference>
<dbReference type="GO" id="GO:0035529">
    <property type="term" value="F:NADH pyrophosphatase activity"/>
    <property type="evidence" value="ECO:0007669"/>
    <property type="project" value="TreeGrafter"/>
</dbReference>